<evidence type="ECO:0000256" key="1">
    <source>
        <dbReference type="SAM" id="MobiDB-lite"/>
    </source>
</evidence>
<gene>
    <name evidence="3" type="ORF">ACFFTO_44850</name>
</gene>
<reference evidence="3 4" key="1">
    <citation type="submission" date="2024-09" db="EMBL/GenBank/DDBJ databases">
        <authorList>
            <person name="Sun Q."/>
            <person name="Mori K."/>
        </authorList>
    </citation>
    <scope>NUCLEOTIDE SEQUENCE [LARGE SCALE GENOMIC DNA]</scope>
    <source>
        <strain evidence="3 4">JCM 13852</strain>
    </source>
</reference>
<feature type="compositionally biased region" description="Polar residues" evidence="1">
    <location>
        <begin position="138"/>
        <end position="149"/>
    </location>
</feature>
<feature type="domain" description="DUF4232" evidence="2">
    <location>
        <begin position="17"/>
        <end position="113"/>
    </location>
</feature>
<dbReference type="Pfam" id="PF14016">
    <property type="entry name" value="DUF4232"/>
    <property type="match status" value="1"/>
</dbReference>
<sequence>MGDLFRWQQEEAKIPPCGSNDLAVSVRWSRAPGGGLRGEIVAENVSGHACRLGRKPTLQPWGLDGQPLGVDQWTTLELRMPPFVILAPGRRASAPISWSGWGGRAASGRITVSWEGGSATVDADGPAQPDLPERGETGSLSSSWFTLLS</sequence>
<comment type="caution">
    <text evidence="3">The sequence shown here is derived from an EMBL/GenBank/DDBJ whole genome shotgun (WGS) entry which is preliminary data.</text>
</comment>
<feature type="region of interest" description="Disordered" evidence="1">
    <location>
        <begin position="116"/>
        <end position="149"/>
    </location>
</feature>
<protein>
    <submittedName>
        <fullName evidence="3">DUF4232 domain-containing protein</fullName>
    </submittedName>
</protein>
<dbReference type="EMBL" id="JBHMBK010000085">
    <property type="protein sequence ID" value="MFB9691344.1"/>
    <property type="molecule type" value="Genomic_DNA"/>
</dbReference>
<organism evidence="3 4">
    <name type="scientific">Amycolatopsis plumensis</name>
    <dbReference type="NCBI Taxonomy" id="236508"/>
    <lineage>
        <taxon>Bacteria</taxon>
        <taxon>Bacillati</taxon>
        <taxon>Actinomycetota</taxon>
        <taxon>Actinomycetes</taxon>
        <taxon>Pseudonocardiales</taxon>
        <taxon>Pseudonocardiaceae</taxon>
        <taxon>Amycolatopsis</taxon>
    </lineage>
</organism>
<proteinExistence type="predicted"/>
<keyword evidence="4" id="KW-1185">Reference proteome</keyword>
<evidence type="ECO:0000313" key="3">
    <source>
        <dbReference type="EMBL" id="MFB9691344.1"/>
    </source>
</evidence>
<name>A0ABV5UJY2_9PSEU</name>
<evidence type="ECO:0000259" key="2">
    <source>
        <dbReference type="Pfam" id="PF14016"/>
    </source>
</evidence>
<dbReference type="InterPro" id="IPR025326">
    <property type="entry name" value="DUF4232"/>
</dbReference>
<accession>A0ABV5UJY2</accession>
<evidence type="ECO:0000313" key="4">
    <source>
        <dbReference type="Proteomes" id="UP001589535"/>
    </source>
</evidence>
<dbReference type="Proteomes" id="UP001589535">
    <property type="component" value="Unassembled WGS sequence"/>
</dbReference>
<dbReference type="RefSeq" id="WP_378208170.1">
    <property type="nucleotide sequence ID" value="NZ_JBHMBK010000085.1"/>
</dbReference>